<dbReference type="InterPro" id="IPR000971">
    <property type="entry name" value="Globin"/>
</dbReference>
<dbReference type="InterPro" id="IPR017927">
    <property type="entry name" value="FAD-bd_FR_type"/>
</dbReference>
<dbReference type="PANTHER" id="PTHR43396:SF3">
    <property type="entry name" value="FLAVOHEMOPROTEIN"/>
    <property type="match status" value="1"/>
</dbReference>
<evidence type="ECO:0000256" key="2">
    <source>
        <dbReference type="ARBA" id="ARBA00012229"/>
    </source>
</evidence>
<dbReference type="InterPro" id="IPR009050">
    <property type="entry name" value="Globin-like_sf"/>
</dbReference>
<dbReference type="SUPFAM" id="SSF52343">
    <property type="entry name" value="Ferredoxin reductase-like, C-terminal NADP-linked domain"/>
    <property type="match status" value="1"/>
</dbReference>
<keyword evidence="13" id="KW-1185">Reference proteome</keyword>
<dbReference type="SUPFAM" id="SSF46458">
    <property type="entry name" value="Globin-like"/>
    <property type="match status" value="1"/>
</dbReference>
<reference evidence="12" key="1">
    <citation type="submission" date="2018-03" db="EMBL/GenBank/DDBJ databases">
        <authorList>
            <person name="Guldener U."/>
        </authorList>
    </citation>
    <scope>NUCLEOTIDE SEQUENCE</scope>
</reference>
<feature type="domain" description="FAD-binding FR-type" evidence="11">
    <location>
        <begin position="156"/>
        <end position="275"/>
    </location>
</feature>
<keyword evidence="3" id="KW-0216">Detoxification</keyword>
<protein>
    <recommendedName>
        <fullName evidence="2">nitric oxide dioxygenase</fullName>
        <ecNumber evidence="2">1.14.12.17</ecNumber>
    </recommendedName>
</protein>
<evidence type="ECO:0000256" key="8">
    <source>
        <dbReference type="ARBA" id="ARBA00048649"/>
    </source>
</evidence>
<keyword evidence="5" id="KW-0479">Metal-binding</keyword>
<dbReference type="CDD" id="cd06184">
    <property type="entry name" value="flavohem_like_fad_nad_binding"/>
    <property type="match status" value="1"/>
</dbReference>
<dbReference type="SUPFAM" id="SSF63380">
    <property type="entry name" value="Riboflavin synthase domain-like"/>
    <property type="match status" value="1"/>
</dbReference>
<evidence type="ECO:0000256" key="3">
    <source>
        <dbReference type="ARBA" id="ARBA00022575"/>
    </source>
</evidence>
<sequence>MALTYQQSRMVRATIPALKEHGERITSTFYRNMLTAHPELHNIFNDVNLANGRQPRALTAVILRFASDLNDISELIPRLERMCHKHCSLGIRPEHYEIVGKFLIAAFGEVLGPAMTPDVHVAWTKAYWILAKMLIGREEQMYRAFDKSWTDSAGAGGWRKFTVLKKVREAEGVFSFYLAPKDRRPLPGFMPGQYVSARFEMPGMGFSQLRQYALSDAPRAEYYRITVKRDRGMQVRKAGMVMSINPGLVSNLLIDERQRGDEIELSHPAGEIFLDTESPSSAPLVLISAGVGLTPMISMLEYTSEMQPSRPVSFVHGAQSEMPFEQHIRGLKERMPRLSVNVFKSRLADASLVGVDHEYDARVDLAAVGVQDLHLDHGAAEYYICGPEQFMVEMSDYLVLKGVSMSRVKFSPFSTGELEVKETK</sequence>
<dbReference type="GO" id="GO:0046210">
    <property type="term" value="P:nitric oxide catabolic process"/>
    <property type="evidence" value="ECO:0007669"/>
    <property type="project" value="TreeGrafter"/>
</dbReference>
<dbReference type="InterPro" id="IPR001433">
    <property type="entry name" value="OxRdtase_FAD/NAD-bd"/>
</dbReference>
<evidence type="ECO:0000313" key="13">
    <source>
        <dbReference type="Proteomes" id="UP001187682"/>
    </source>
</evidence>
<dbReference type="GO" id="GO:0071949">
    <property type="term" value="F:FAD binding"/>
    <property type="evidence" value="ECO:0007669"/>
    <property type="project" value="TreeGrafter"/>
</dbReference>
<dbReference type="Pfam" id="PF00175">
    <property type="entry name" value="NAD_binding_1"/>
    <property type="match status" value="1"/>
</dbReference>
<evidence type="ECO:0000259" key="10">
    <source>
        <dbReference type="PROSITE" id="PS01033"/>
    </source>
</evidence>
<dbReference type="FunFam" id="1.10.490.10:FF:000003">
    <property type="entry name" value="Flavohemoprotein"/>
    <property type="match status" value="1"/>
</dbReference>
<name>A0AAE8SV54_9PEZI</name>
<comment type="catalytic activity">
    <reaction evidence="8">
        <text>2 nitric oxide + NADH + 2 O2 = 2 nitrate + NAD(+) + H(+)</text>
        <dbReference type="Rhea" id="RHEA:19469"/>
        <dbReference type="ChEBI" id="CHEBI:15378"/>
        <dbReference type="ChEBI" id="CHEBI:15379"/>
        <dbReference type="ChEBI" id="CHEBI:16480"/>
        <dbReference type="ChEBI" id="CHEBI:17632"/>
        <dbReference type="ChEBI" id="CHEBI:57540"/>
        <dbReference type="ChEBI" id="CHEBI:57945"/>
        <dbReference type="EC" id="1.14.12.17"/>
    </reaction>
</comment>
<comment type="caution">
    <text evidence="12">The sequence shown here is derived from an EMBL/GenBank/DDBJ whole genome shotgun (WGS) entry which is preliminary data.</text>
</comment>
<evidence type="ECO:0000256" key="1">
    <source>
        <dbReference type="ARBA" id="ARBA00006401"/>
    </source>
</evidence>
<dbReference type="GO" id="GO:0071500">
    <property type="term" value="P:cellular response to nitrosative stress"/>
    <property type="evidence" value="ECO:0007669"/>
    <property type="project" value="TreeGrafter"/>
</dbReference>
<dbReference type="InterPro" id="IPR039261">
    <property type="entry name" value="FNR_nucleotide-bd"/>
</dbReference>
<comment type="catalytic activity">
    <reaction evidence="9">
        <text>2 nitric oxide + NADPH + 2 O2 = 2 nitrate + NADP(+) + H(+)</text>
        <dbReference type="Rhea" id="RHEA:19465"/>
        <dbReference type="ChEBI" id="CHEBI:15378"/>
        <dbReference type="ChEBI" id="CHEBI:15379"/>
        <dbReference type="ChEBI" id="CHEBI:16480"/>
        <dbReference type="ChEBI" id="CHEBI:17632"/>
        <dbReference type="ChEBI" id="CHEBI:57783"/>
        <dbReference type="ChEBI" id="CHEBI:58349"/>
        <dbReference type="EC" id="1.14.12.17"/>
    </reaction>
</comment>
<accession>A0AAE8SV54</accession>
<comment type="similarity">
    <text evidence="1">In the C-terminal section; belongs to the flavoprotein pyridine nucleotide cytochrome reductase family.</text>
</comment>
<keyword evidence="4" id="KW-0349">Heme</keyword>
<evidence type="ECO:0000313" key="12">
    <source>
        <dbReference type="EMBL" id="SPO02385.1"/>
    </source>
</evidence>
<dbReference type="PROSITE" id="PS51384">
    <property type="entry name" value="FAD_FR"/>
    <property type="match status" value="1"/>
</dbReference>
<evidence type="ECO:0000256" key="7">
    <source>
        <dbReference type="ARBA" id="ARBA00023027"/>
    </source>
</evidence>
<dbReference type="Proteomes" id="UP001187682">
    <property type="component" value="Unassembled WGS sequence"/>
</dbReference>
<dbReference type="GO" id="GO:0009636">
    <property type="term" value="P:response to toxic substance"/>
    <property type="evidence" value="ECO:0007669"/>
    <property type="project" value="UniProtKB-KW"/>
</dbReference>
<dbReference type="Pfam" id="PF00042">
    <property type="entry name" value="Globin"/>
    <property type="match status" value="1"/>
</dbReference>
<dbReference type="Gene3D" id="3.40.50.80">
    <property type="entry name" value="Nucleotide-binding domain of ferredoxin-NADP reductase (FNR) module"/>
    <property type="match status" value="1"/>
</dbReference>
<gene>
    <name evidence="12" type="ORF">DNG_05058</name>
</gene>
<evidence type="ECO:0000256" key="5">
    <source>
        <dbReference type="ARBA" id="ARBA00022723"/>
    </source>
</evidence>
<feature type="domain" description="Globin" evidence="10">
    <location>
        <begin position="2"/>
        <end position="139"/>
    </location>
</feature>
<proteinExistence type="inferred from homology"/>
<dbReference type="CDD" id="cd08922">
    <property type="entry name" value="FHb-globin"/>
    <property type="match status" value="1"/>
</dbReference>
<dbReference type="AlphaFoldDB" id="A0AAE8SV54"/>
<evidence type="ECO:0000256" key="4">
    <source>
        <dbReference type="ARBA" id="ARBA00022617"/>
    </source>
</evidence>
<evidence type="ECO:0000256" key="9">
    <source>
        <dbReference type="ARBA" id="ARBA00049433"/>
    </source>
</evidence>
<organism evidence="12 13">
    <name type="scientific">Cephalotrichum gorgonifer</name>
    <dbReference type="NCBI Taxonomy" id="2041049"/>
    <lineage>
        <taxon>Eukaryota</taxon>
        <taxon>Fungi</taxon>
        <taxon>Dikarya</taxon>
        <taxon>Ascomycota</taxon>
        <taxon>Pezizomycotina</taxon>
        <taxon>Sordariomycetes</taxon>
        <taxon>Hypocreomycetidae</taxon>
        <taxon>Microascales</taxon>
        <taxon>Microascaceae</taxon>
        <taxon>Cephalotrichum</taxon>
    </lineage>
</organism>
<keyword evidence="7" id="KW-0520">NAD</keyword>
<dbReference type="GO" id="GO:0046872">
    <property type="term" value="F:metal ion binding"/>
    <property type="evidence" value="ECO:0007669"/>
    <property type="project" value="UniProtKB-KW"/>
</dbReference>
<dbReference type="Gene3D" id="2.40.30.10">
    <property type="entry name" value="Translation factors"/>
    <property type="match status" value="1"/>
</dbReference>
<dbReference type="InterPro" id="IPR012292">
    <property type="entry name" value="Globin/Proto"/>
</dbReference>
<keyword evidence="6" id="KW-0408">Iron</keyword>
<dbReference type="Gene3D" id="1.10.490.10">
    <property type="entry name" value="Globins"/>
    <property type="match status" value="1"/>
</dbReference>
<evidence type="ECO:0000259" key="11">
    <source>
        <dbReference type="PROSITE" id="PS51384"/>
    </source>
</evidence>
<dbReference type="GO" id="GO:0020037">
    <property type="term" value="F:heme binding"/>
    <property type="evidence" value="ECO:0007669"/>
    <property type="project" value="InterPro"/>
</dbReference>
<dbReference type="EC" id="1.14.12.17" evidence="2"/>
<dbReference type="InterPro" id="IPR017938">
    <property type="entry name" value="Riboflavin_synthase-like_b-brl"/>
</dbReference>
<dbReference type="PROSITE" id="PS01033">
    <property type="entry name" value="GLOBIN"/>
    <property type="match status" value="1"/>
</dbReference>
<evidence type="ECO:0000256" key="6">
    <source>
        <dbReference type="ARBA" id="ARBA00023004"/>
    </source>
</evidence>
<dbReference type="GO" id="GO:0008941">
    <property type="term" value="F:nitric oxide dioxygenase NAD(P)H activity"/>
    <property type="evidence" value="ECO:0007669"/>
    <property type="project" value="UniProtKB-EC"/>
</dbReference>
<dbReference type="PANTHER" id="PTHR43396">
    <property type="entry name" value="FLAVOHEMOPROTEIN"/>
    <property type="match status" value="1"/>
</dbReference>
<dbReference type="GO" id="GO:0019825">
    <property type="term" value="F:oxygen binding"/>
    <property type="evidence" value="ECO:0007669"/>
    <property type="project" value="InterPro"/>
</dbReference>
<dbReference type="EMBL" id="ONZQ02000006">
    <property type="protein sequence ID" value="SPO02385.1"/>
    <property type="molecule type" value="Genomic_DNA"/>
</dbReference>